<proteinExistence type="predicted"/>
<organism evidence="2 3">
    <name type="scientific">Natrinema altunense</name>
    <dbReference type="NCBI Taxonomy" id="222984"/>
    <lineage>
        <taxon>Archaea</taxon>
        <taxon>Methanobacteriati</taxon>
        <taxon>Methanobacteriota</taxon>
        <taxon>Stenosarchaea group</taxon>
        <taxon>Halobacteria</taxon>
        <taxon>Halobacteriales</taxon>
        <taxon>Natrialbaceae</taxon>
        <taxon>Natrinema</taxon>
    </lineage>
</organism>
<dbReference type="EMBL" id="SHMR01000001">
    <property type="protein sequence ID" value="RZH68044.1"/>
    <property type="molecule type" value="Genomic_DNA"/>
</dbReference>
<name>A0A482Y163_9EURY</name>
<dbReference type="AlphaFoldDB" id="A0A482Y163"/>
<protein>
    <recommendedName>
        <fullName evidence="1">DUF7344 domain-containing protein</fullName>
    </recommendedName>
</protein>
<dbReference type="OrthoDB" id="247722at2157"/>
<evidence type="ECO:0000313" key="3">
    <source>
        <dbReference type="Proteomes" id="UP000292704"/>
    </source>
</evidence>
<dbReference type="Pfam" id="PF24035">
    <property type="entry name" value="DUF7344"/>
    <property type="match status" value="1"/>
</dbReference>
<dbReference type="InterPro" id="IPR055768">
    <property type="entry name" value="DUF7344"/>
</dbReference>
<gene>
    <name evidence="2" type="ORF">ELS17_00820</name>
</gene>
<evidence type="ECO:0000259" key="1">
    <source>
        <dbReference type="Pfam" id="PF24035"/>
    </source>
</evidence>
<accession>A0A482Y163</accession>
<dbReference type="Proteomes" id="UP000292704">
    <property type="component" value="Unassembled WGS sequence"/>
</dbReference>
<comment type="caution">
    <text evidence="2">The sequence shown here is derived from an EMBL/GenBank/DDBJ whole genome shotgun (WGS) entry which is preliminary data.</text>
</comment>
<sequence length="120" mass="13104">MGNDHVTPDLFALRTAADDVPIDDVIRLLGTFHARNAIVYLSDHSTVTVDELADVLAAAAASNDETIATPSDRDRIRIRLYHAILPRLADLEFITFDSETNTVTETSIPDAVTAALRIDD</sequence>
<feature type="domain" description="DUF7344" evidence="1">
    <location>
        <begin position="28"/>
        <end position="104"/>
    </location>
</feature>
<reference evidence="2 3" key="1">
    <citation type="submission" date="2019-02" db="EMBL/GenBank/DDBJ databases">
        <title>Genome analysis provides insights into bioremediation potentialities and Haloocin production by Natrinema altunense strain 4.1R isolated from Chott Douz in Tunisian desert.</title>
        <authorList>
            <person name="Najjari A."/>
            <person name="Youssef N."/>
            <person name="Ben Dhia O."/>
            <person name="Ferjani R."/>
            <person name="El Hidri D."/>
            <person name="Ouzari H.I."/>
            <person name="Cherif A."/>
        </authorList>
    </citation>
    <scope>NUCLEOTIDE SEQUENCE [LARGE SCALE GENOMIC DNA]</scope>
    <source>
        <strain evidence="2 3">4.1R</strain>
    </source>
</reference>
<dbReference type="STRING" id="222984.GCA_000731985_03078"/>
<dbReference type="RefSeq" id="WP_007108603.1">
    <property type="nucleotide sequence ID" value="NZ_JNCS01000009.1"/>
</dbReference>
<evidence type="ECO:0000313" key="2">
    <source>
        <dbReference type="EMBL" id="RZH68044.1"/>
    </source>
</evidence>